<keyword evidence="3" id="KW-1185">Reference proteome</keyword>
<sequence>MRNGKPRQNDTASARRDRTSGDGGATAKPMAGENNRVAKRDGAAYDLTGKLHGLTKNSLCKAGVVCRSQGPPTRRIAGDMWHALDMRPSVDDQHMLSMPLQLQKPTFINLYQ</sequence>
<organism evidence="2 3">
    <name type="scientific">Ramazzottius varieornatus</name>
    <name type="common">Water bear</name>
    <name type="synonym">Tardigrade</name>
    <dbReference type="NCBI Taxonomy" id="947166"/>
    <lineage>
        <taxon>Eukaryota</taxon>
        <taxon>Metazoa</taxon>
        <taxon>Ecdysozoa</taxon>
        <taxon>Tardigrada</taxon>
        <taxon>Eutardigrada</taxon>
        <taxon>Parachela</taxon>
        <taxon>Hypsibioidea</taxon>
        <taxon>Ramazzottiidae</taxon>
        <taxon>Ramazzottius</taxon>
    </lineage>
</organism>
<proteinExistence type="predicted"/>
<dbReference type="AlphaFoldDB" id="A0A1D1UYV0"/>
<comment type="caution">
    <text evidence="2">The sequence shown here is derived from an EMBL/GenBank/DDBJ whole genome shotgun (WGS) entry which is preliminary data.</text>
</comment>
<name>A0A1D1UYV0_RAMVA</name>
<protein>
    <submittedName>
        <fullName evidence="2">Uncharacterized protein</fullName>
    </submittedName>
</protein>
<evidence type="ECO:0000313" key="3">
    <source>
        <dbReference type="Proteomes" id="UP000186922"/>
    </source>
</evidence>
<dbReference type="EMBL" id="BDGG01000002">
    <property type="protein sequence ID" value="GAU93780.1"/>
    <property type="molecule type" value="Genomic_DNA"/>
</dbReference>
<reference evidence="2 3" key="1">
    <citation type="journal article" date="2016" name="Nat. Commun.">
        <title>Extremotolerant tardigrade genome and improved radiotolerance of human cultured cells by tardigrade-unique protein.</title>
        <authorList>
            <person name="Hashimoto T."/>
            <person name="Horikawa D.D."/>
            <person name="Saito Y."/>
            <person name="Kuwahara H."/>
            <person name="Kozuka-Hata H."/>
            <person name="Shin-I T."/>
            <person name="Minakuchi Y."/>
            <person name="Ohishi K."/>
            <person name="Motoyama A."/>
            <person name="Aizu T."/>
            <person name="Enomoto A."/>
            <person name="Kondo K."/>
            <person name="Tanaka S."/>
            <person name="Hara Y."/>
            <person name="Koshikawa S."/>
            <person name="Sagara H."/>
            <person name="Miura T."/>
            <person name="Yokobori S."/>
            <person name="Miyagawa K."/>
            <person name="Suzuki Y."/>
            <person name="Kubo T."/>
            <person name="Oyama M."/>
            <person name="Kohara Y."/>
            <person name="Fujiyama A."/>
            <person name="Arakawa K."/>
            <person name="Katayama T."/>
            <person name="Toyoda A."/>
            <person name="Kunieda T."/>
        </authorList>
    </citation>
    <scope>NUCLEOTIDE SEQUENCE [LARGE SCALE GENOMIC DNA]</scope>
    <source>
        <strain evidence="2 3">YOKOZUNA-1</strain>
    </source>
</reference>
<gene>
    <name evidence="2" type="primary">RvY_05666-1</name>
    <name evidence="2" type="synonym">RvY_05666.1</name>
    <name evidence="2" type="ORF">RvY_05666</name>
</gene>
<evidence type="ECO:0000313" key="2">
    <source>
        <dbReference type="EMBL" id="GAU93780.1"/>
    </source>
</evidence>
<feature type="region of interest" description="Disordered" evidence="1">
    <location>
        <begin position="1"/>
        <end position="39"/>
    </location>
</feature>
<evidence type="ECO:0000256" key="1">
    <source>
        <dbReference type="SAM" id="MobiDB-lite"/>
    </source>
</evidence>
<accession>A0A1D1UYV0</accession>
<dbReference type="Proteomes" id="UP000186922">
    <property type="component" value="Unassembled WGS sequence"/>
</dbReference>